<evidence type="ECO:0000313" key="14">
    <source>
        <dbReference type="Proteomes" id="UP000314986"/>
    </source>
</evidence>
<dbReference type="InterPro" id="IPR046341">
    <property type="entry name" value="SET_dom_sf"/>
</dbReference>
<dbReference type="PANTHER" id="PTHR46223:SF3">
    <property type="entry name" value="HISTONE-LYSINE N-METHYLTRANSFERASE SET-23"/>
    <property type="match status" value="1"/>
</dbReference>
<feature type="domain" description="SET" evidence="10">
    <location>
        <begin position="93"/>
        <end position="217"/>
    </location>
</feature>
<accession>A0A4W3GE12</accession>
<feature type="region of interest" description="Disordered" evidence="9">
    <location>
        <begin position="224"/>
        <end position="251"/>
    </location>
</feature>
<keyword evidence="8" id="KW-0156">Chromatin regulator</keyword>
<evidence type="ECO:0000259" key="11">
    <source>
        <dbReference type="PROSITE" id="PS50867"/>
    </source>
</evidence>
<dbReference type="InterPro" id="IPR001214">
    <property type="entry name" value="SET_dom"/>
</dbReference>
<dbReference type="PROSITE" id="PS50867">
    <property type="entry name" value="PRE_SET"/>
    <property type="match status" value="1"/>
</dbReference>
<dbReference type="GO" id="GO:0005634">
    <property type="term" value="C:nucleus"/>
    <property type="evidence" value="ECO:0007669"/>
    <property type="project" value="InterPro"/>
</dbReference>
<reference evidence="13" key="5">
    <citation type="submission" date="2025-09" db="UniProtKB">
        <authorList>
            <consortium name="Ensembl"/>
        </authorList>
    </citation>
    <scope>IDENTIFICATION</scope>
</reference>
<dbReference type="AlphaFoldDB" id="A0A4W3GE12"/>
<dbReference type="STRING" id="7868.ENSCMIP00000001563"/>
<evidence type="ECO:0000256" key="8">
    <source>
        <dbReference type="ARBA" id="ARBA00022853"/>
    </source>
</evidence>
<comment type="subcellular location">
    <subcellularLocation>
        <location evidence="1">Chromosome</location>
    </subcellularLocation>
</comment>
<dbReference type="PANTHER" id="PTHR46223">
    <property type="entry name" value="HISTONE-LYSINE N-METHYLTRANSFERASE SUV39H"/>
    <property type="match status" value="1"/>
</dbReference>
<name>A0A4W3GE12_CALMI</name>
<dbReference type="GeneTree" id="ENSGT00940000162663"/>
<dbReference type="GO" id="GO:0032259">
    <property type="term" value="P:methylation"/>
    <property type="evidence" value="ECO:0007669"/>
    <property type="project" value="UniProtKB-KW"/>
</dbReference>
<keyword evidence="6" id="KW-0479">Metal-binding</keyword>
<protein>
    <submittedName>
        <fullName evidence="13">SET domain and mariner transposase fusion gene</fullName>
    </submittedName>
</protein>
<dbReference type="PROSITE" id="PS50280">
    <property type="entry name" value="SET"/>
    <property type="match status" value="1"/>
</dbReference>
<reference evidence="14" key="2">
    <citation type="journal article" date="2007" name="PLoS Biol.">
        <title>Survey sequencing and comparative analysis of the elephant shark (Callorhinchus milii) genome.</title>
        <authorList>
            <person name="Venkatesh B."/>
            <person name="Kirkness E.F."/>
            <person name="Loh Y.H."/>
            <person name="Halpern A.L."/>
            <person name="Lee A.P."/>
            <person name="Johnson J."/>
            <person name="Dandona N."/>
            <person name="Viswanathan L.D."/>
            <person name="Tay A."/>
            <person name="Venter J.C."/>
            <person name="Strausberg R.L."/>
            <person name="Brenner S."/>
        </authorList>
    </citation>
    <scope>NUCLEOTIDE SEQUENCE [LARGE SCALE GENOMIC DNA]</scope>
</reference>
<evidence type="ECO:0000256" key="7">
    <source>
        <dbReference type="ARBA" id="ARBA00022833"/>
    </source>
</evidence>
<proteinExistence type="predicted"/>
<reference evidence="13" key="4">
    <citation type="submission" date="2025-08" db="UniProtKB">
        <authorList>
            <consortium name="Ensembl"/>
        </authorList>
    </citation>
    <scope>IDENTIFICATION</scope>
</reference>
<keyword evidence="7" id="KW-0862">Zinc</keyword>
<reference evidence="14" key="3">
    <citation type="journal article" date="2014" name="Nature">
        <title>Elephant shark genome provides unique insights into gnathostome evolution.</title>
        <authorList>
            <consortium name="International Elephant Shark Genome Sequencing Consortium"/>
            <person name="Venkatesh B."/>
            <person name="Lee A.P."/>
            <person name="Ravi V."/>
            <person name="Maurya A.K."/>
            <person name="Lian M.M."/>
            <person name="Swann J.B."/>
            <person name="Ohta Y."/>
            <person name="Flajnik M.F."/>
            <person name="Sutoh Y."/>
            <person name="Kasahara M."/>
            <person name="Hoon S."/>
            <person name="Gangu V."/>
            <person name="Roy S.W."/>
            <person name="Irimia M."/>
            <person name="Korzh V."/>
            <person name="Kondrychyn I."/>
            <person name="Lim Z.W."/>
            <person name="Tay B.H."/>
            <person name="Tohari S."/>
            <person name="Kong K.W."/>
            <person name="Ho S."/>
            <person name="Lorente-Galdos B."/>
            <person name="Quilez J."/>
            <person name="Marques-Bonet T."/>
            <person name="Raney B.J."/>
            <person name="Ingham P.W."/>
            <person name="Tay A."/>
            <person name="Hillier L.W."/>
            <person name="Minx P."/>
            <person name="Boehm T."/>
            <person name="Wilson R.K."/>
            <person name="Brenner S."/>
            <person name="Warren W.C."/>
        </authorList>
    </citation>
    <scope>NUCLEOTIDE SEQUENCE [LARGE SCALE GENOMIC DNA]</scope>
</reference>
<evidence type="ECO:0000259" key="12">
    <source>
        <dbReference type="PROSITE" id="PS50868"/>
    </source>
</evidence>
<feature type="domain" description="Pre-SET" evidence="11">
    <location>
        <begin position="25"/>
        <end position="90"/>
    </location>
</feature>
<evidence type="ECO:0000259" key="10">
    <source>
        <dbReference type="PROSITE" id="PS50280"/>
    </source>
</evidence>
<evidence type="ECO:0000256" key="6">
    <source>
        <dbReference type="ARBA" id="ARBA00022723"/>
    </source>
</evidence>
<keyword evidence="14" id="KW-1185">Reference proteome</keyword>
<dbReference type="InParanoid" id="A0A4W3GE12"/>
<dbReference type="SMART" id="SM00317">
    <property type="entry name" value="SET"/>
    <property type="match status" value="1"/>
</dbReference>
<dbReference type="GO" id="GO:0042054">
    <property type="term" value="F:histone methyltransferase activity"/>
    <property type="evidence" value="ECO:0007669"/>
    <property type="project" value="InterPro"/>
</dbReference>
<dbReference type="Proteomes" id="UP000314986">
    <property type="component" value="Unassembled WGS sequence"/>
</dbReference>
<dbReference type="SUPFAM" id="SSF82199">
    <property type="entry name" value="SET domain"/>
    <property type="match status" value="1"/>
</dbReference>
<evidence type="ECO:0000256" key="5">
    <source>
        <dbReference type="ARBA" id="ARBA00022691"/>
    </source>
</evidence>
<dbReference type="InterPro" id="IPR007728">
    <property type="entry name" value="Pre-SET_dom"/>
</dbReference>
<dbReference type="SMART" id="SM00508">
    <property type="entry name" value="PostSET"/>
    <property type="match status" value="1"/>
</dbReference>
<keyword evidence="3" id="KW-0489">Methyltransferase</keyword>
<dbReference type="Gene3D" id="2.170.270.10">
    <property type="entry name" value="SET domain"/>
    <property type="match status" value="1"/>
</dbReference>
<reference evidence="14" key="1">
    <citation type="journal article" date="2006" name="Science">
        <title>Ancient noncoding elements conserved in the human genome.</title>
        <authorList>
            <person name="Venkatesh B."/>
            <person name="Kirkness E.F."/>
            <person name="Loh Y.H."/>
            <person name="Halpern A.L."/>
            <person name="Lee A.P."/>
            <person name="Johnson J."/>
            <person name="Dandona N."/>
            <person name="Viswanathan L.D."/>
            <person name="Tay A."/>
            <person name="Venter J.C."/>
            <person name="Strausberg R.L."/>
            <person name="Brenner S."/>
        </authorList>
    </citation>
    <scope>NUCLEOTIDE SEQUENCE [LARGE SCALE GENOMIC DNA]</scope>
</reference>
<sequence>MWLQYTPENVAGAGAELDPAEVTLPGCDCLAPSCARASCACLQRHGAAYDEGGRLTVTAAGAGPSPAPVFECHVMCRCGETCANRVVQRGSAWPLEVFKTPGKGWGLRSAAPIRRGCFVCEYAGEVLGHAEASARVRAQAPGDANYVIAVREHLSGGRTLQTFVDPSRVGNAGRYLNHSCRPNLYMVPVRVGGWHPRLALFAARDIPARQELCYDYSGRFNNDRDADTDADAARAGLSPGESRPPSPADRKPCLCGSEDCSGFLPFDPSLYPPESETL</sequence>
<dbReference type="InterPro" id="IPR050973">
    <property type="entry name" value="H3K9_Histone-Lys_N-MTase"/>
</dbReference>
<dbReference type="Pfam" id="PF00856">
    <property type="entry name" value="SET"/>
    <property type="match status" value="1"/>
</dbReference>
<dbReference type="CDD" id="cd10544">
    <property type="entry name" value="SET_SETMAR"/>
    <property type="match status" value="1"/>
</dbReference>
<feature type="domain" description="Post-SET" evidence="12">
    <location>
        <begin position="249"/>
        <end position="265"/>
    </location>
</feature>
<dbReference type="InterPro" id="IPR003616">
    <property type="entry name" value="Post-SET_dom"/>
</dbReference>
<keyword evidence="4" id="KW-0808">Transferase</keyword>
<evidence type="ECO:0000256" key="4">
    <source>
        <dbReference type="ARBA" id="ARBA00022679"/>
    </source>
</evidence>
<evidence type="ECO:0000256" key="9">
    <source>
        <dbReference type="SAM" id="MobiDB-lite"/>
    </source>
</evidence>
<dbReference type="PROSITE" id="PS50868">
    <property type="entry name" value="POST_SET"/>
    <property type="match status" value="1"/>
</dbReference>
<dbReference type="GO" id="GO:0005694">
    <property type="term" value="C:chromosome"/>
    <property type="evidence" value="ECO:0007669"/>
    <property type="project" value="UniProtKB-SubCell"/>
</dbReference>
<keyword evidence="2" id="KW-0158">Chromosome</keyword>
<evidence type="ECO:0000313" key="13">
    <source>
        <dbReference type="Ensembl" id="ENSCMIP00000001563.1"/>
    </source>
</evidence>
<dbReference type="Pfam" id="PF05033">
    <property type="entry name" value="Pre-SET"/>
    <property type="match status" value="1"/>
</dbReference>
<dbReference type="Ensembl" id="ENSCMIT00000001627.1">
    <property type="protein sequence ID" value="ENSCMIP00000001563.1"/>
    <property type="gene ID" value="ENSCMIG00000000997.1"/>
</dbReference>
<dbReference type="OMA" id="VDSMVPK"/>
<evidence type="ECO:0000256" key="1">
    <source>
        <dbReference type="ARBA" id="ARBA00004286"/>
    </source>
</evidence>
<organism evidence="13 14">
    <name type="scientific">Callorhinchus milii</name>
    <name type="common">Ghost shark</name>
    <dbReference type="NCBI Taxonomy" id="7868"/>
    <lineage>
        <taxon>Eukaryota</taxon>
        <taxon>Metazoa</taxon>
        <taxon>Chordata</taxon>
        <taxon>Craniata</taxon>
        <taxon>Vertebrata</taxon>
        <taxon>Chondrichthyes</taxon>
        <taxon>Holocephali</taxon>
        <taxon>Chimaeriformes</taxon>
        <taxon>Callorhinchidae</taxon>
        <taxon>Callorhinchus</taxon>
    </lineage>
</organism>
<keyword evidence="5" id="KW-0949">S-adenosyl-L-methionine</keyword>
<evidence type="ECO:0000256" key="3">
    <source>
        <dbReference type="ARBA" id="ARBA00022603"/>
    </source>
</evidence>
<dbReference type="GO" id="GO:0008270">
    <property type="term" value="F:zinc ion binding"/>
    <property type="evidence" value="ECO:0007669"/>
    <property type="project" value="InterPro"/>
</dbReference>
<evidence type="ECO:0000256" key="2">
    <source>
        <dbReference type="ARBA" id="ARBA00022454"/>
    </source>
</evidence>